<proteinExistence type="predicted"/>
<protein>
    <submittedName>
        <fullName evidence="1">Uncharacterized protein</fullName>
    </submittedName>
</protein>
<gene>
    <name evidence="1" type="ORF">P8936_16500</name>
</gene>
<organism evidence="1">
    <name type="scientific">Edaphobacter paludis</name>
    <dbReference type="NCBI Taxonomy" id="3035702"/>
    <lineage>
        <taxon>Bacteria</taxon>
        <taxon>Pseudomonadati</taxon>
        <taxon>Acidobacteriota</taxon>
        <taxon>Terriglobia</taxon>
        <taxon>Terriglobales</taxon>
        <taxon>Acidobacteriaceae</taxon>
        <taxon>Edaphobacter</taxon>
    </lineage>
</organism>
<dbReference type="Gene3D" id="1.10.3230.20">
    <property type="entry name" value="P22 tail accessory factor (Gp4)"/>
    <property type="match status" value="2"/>
</dbReference>
<name>A0AAU7D5F0_9BACT</name>
<dbReference type="AlphaFoldDB" id="A0AAU7D5F0"/>
<dbReference type="EMBL" id="CP121195">
    <property type="protein sequence ID" value="XBH13267.1"/>
    <property type="molecule type" value="Genomic_DNA"/>
</dbReference>
<dbReference type="InterPro" id="IPR038258">
    <property type="entry name" value="Gp4_sf"/>
</dbReference>
<dbReference type="RefSeq" id="WP_348269749.1">
    <property type="nucleotide sequence ID" value="NZ_CP121195.1"/>
</dbReference>
<reference evidence="1" key="1">
    <citation type="submission" date="2023-03" db="EMBL/GenBank/DDBJ databases">
        <title>Edaphobacter sp.</title>
        <authorList>
            <person name="Huber K.J."/>
            <person name="Papendorf J."/>
            <person name="Pilke C."/>
            <person name="Bunk B."/>
            <person name="Sproeer C."/>
            <person name="Pester M."/>
        </authorList>
    </citation>
    <scope>NUCLEOTIDE SEQUENCE</scope>
    <source>
        <strain evidence="1">DSM 109920</strain>
    </source>
</reference>
<accession>A0AAU7D5F0</accession>
<sequence>MATAFDIITSALKLVGVLADGETPSDDTANQGLSVFNDMIDAWNADRLAIFTTRSDDFPLILNQQSYTLGTGGNFNIPRPARIDAMSSILLTNPANPVEVPITMFSVEDWQTKVPVKAVNGSFPLICYDDGDFPLRNLSFWPIPTQQQNSVRIYGWQALPAQTLLAQVSFPPGYAEAIRYNLAARLGAEFNAPTSPVVVQLAIQGLARVKTMNAPELSLQSDLIPSPAGYNYRADLFGMGF</sequence>
<evidence type="ECO:0000313" key="1">
    <source>
        <dbReference type="EMBL" id="XBH13267.1"/>
    </source>
</evidence>